<dbReference type="AlphaFoldDB" id="A0A6J6CQE1"/>
<organism evidence="1">
    <name type="scientific">freshwater metagenome</name>
    <dbReference type="NCBI Taxonomy" id="449393"/>
    <lineage>
        <taxon>unclassified sequences</taxon>
        <taxon>metagenomes</taxon>
        <taxon>ecological metagenomes</taxon>
    </lineage>
</organism>
<sequence length="249" mass="26903">MERLGDVVMPSMTAEQRRLWDLILELSTRLEPTQWSLVGGQMVALHAVLAGVAWPRVTRDVDMLANMDVLQANLQACTAALGELGLRVRLDGSGRADRFSDGDAVGSVVVDLLAPDHRKKVSALWTVGGRTIQIEGGTQALRRAAIVEVRLVGGRVGLVPTPNLHGAIVLKAAAWAADSRDRDRHAQDLALLVRLIDDPAQLVAGFAGSDRKRLLRLRHVLDSPAAQEWLLLGDEGAEIGHANWAHLTA</sequence>
<accession>A0A6J6CQE1</accession>
<name>A0A6J6CQE1_9ZZZZ</name>
<reference evidence="1" key="1">
    <citation type="submission" date="2020-05" db="EMBL/GenBank/DDBJ databases">
        <authorList>
            <person name="Chiriac C."/>
            <person name="Salcher M."/>
            <person name="Ghai R."/>
            <person name="Kavagutti S V."/>
        </authorList>
    </citation>
    <scope>NUCLEOTIDE SEQUENCE</scope>
</reference>
<evidence type="ECO:0000313" key="1">
    <source>
        <dbReference type="EMBL" id="CAB4553425.1"/>
    </source>
</evidence>
<gene>
    <name evidence="1" type="ORF">UFOPK1493_01241</name>
</gene>
<protein>
    <submittedName>
        <fullName evidence="1">Unannotated protein</fullName>
    </submittedName>
</protein>
<dbReference type="EMBL" id="CAEZSR010000034">
    <property type="protein sequence ID" value="CAB4553425.1"/>
    <property type="molecule type" value="Genomic_DNA"/>
</dbReference>
<proteinExistence type="predicted"/>